<dbReference type="InterPro" id="IPR032259">
    <property type="entry name" value="HIBYL-CoA-H"/>
</dbReference>
<evidence type="ECO:0000256" key="1">
    <source>
        <dbReference type="ARBA" id="ARBA00001709"/>
    </source>
</evidence>
<keyword evidence="13" id="KW-1185">Reference proteome</keyword>
<evidence type="ECO:0000256" key="4">
    <source>
        <dbReference type="ARBA" id="ARBA00005254"/>
    </source>
</evidence>
<dbReference type="Proteomes" id="UP000695007">
    <property type="component" value="Unplaced"/>
</dbReference>
<dbReference type="GO" id="GO:0006574">
    <property type="term" value="P:L-valine catabolic process"/>
    <property type="evidence" value="ECO:0007669"/>
    <property type="project" value="TreeGrafter"/>
</dbReference>
<evidence type="ECO:0000256" key="7">
    <source>
        <dbReference type="ARBA" id="ARBA00022456"/>
    </source>
</evidence>
<accession>A0AAJ6YGG9</accession>
<dbReference type="NCBIfam" id="NF004127">
    <property type="entry name" value="PRK05617.1"/>
    <property type="match status" value="1"/>
</dbReference>
<evidence type="ECO:0000256" key="11">
    <source>
        <dbReference type="ARBA" id="ARBA00031181"/>
    </source>
</evidence>
<dbReference type="RefSeq" id="XP_011497619.1">
    <property type="nucleotide sequence ID" value="XM_011499317.1"/>
</dbReference>
<dbReference type="InterPro" id="IPR029045">
    <property type="entry name" value="ClpP/crotonase-like_dom_sf"/>
</dbReference>
<dbReference type="Pfam" id="PF16113">
    <property type="entry name" value="ECH_2"/>
    <property type="match status" value="1"/>
</dbReference>
<evidence type="ECO:0000256" key="2">
    <source>
        <dbReference type="ARBA" id="ARBA00004173"/>
    </source>
</evidence>
<comment type="pathway">
    <text evidence="3">Amino-acid degradation; L-valine degradation.</text>
</comment>
<protein>
    <recommendedName>
        <fullName evidence="6">3-hydroxyisobutyryl-CoA hydrolase, mitochondrial</fullName>
        <ecNumber evidence="5">3.1.2.4</ecNumber>
    </recommendedName>
    <alternativeName>
        <fullName evidence="11">3-hydroxyisobutyryl-coenzyme A hydrolase</fullName>
    </alternativeName>
</protein>
<evidence type="ECO:0000313" key="13">
    <source>
        <dbReference type="Proteomes" id="UP000695007"/>
    </source>
</evidence>
<proteinExistence type="inferred from homology"/>
<evidence type="ECO:0000256" key="5">
    <source>
        <dbReference type="ARBA" id="ARBA00011915"/>
    </source>
</evidence>
<dbReference type="AlphaFoldDB" id="A0AAJ6YGG9"/>
<sequence length="371" mass="41062">MLSTQADTGSQKNTILSKTSIPETDVIINDSGACGVLVLNRPKALNALNLSMVQKIYPILKQWEQTKKLIIIRGTGDKAFCAGGDVKSLVLALSQPNGDQLGKDFFKAEYTLNHLIGTYKKPYIALINGITMGGGVGLSVHGKYRIATDKTLFAMPETAIGLFPDVGGSYFLSRLKGKFGLFLGLTGYRLKGVDVLHVGVATHFVPSNKLESVYNELLLQDSDIDKVLEQYLPKNIKQEFSLNPYTEIINECFSAPTVEEIINRLEANKSEWVQNIIKMLNKMSPTALKVTKKAIDEGSKKSLAECLIMEYRLVCACLKKNSDFAEGVRALLIDKDQNPLWNPTTLEQVSDDIVEKRFTPLLQNDLKLSKL</sequence>
<dbReference type="GO" id="GO:0003860">
    <property type="term" value="F:3-hydroxyisobutyryl-CoA hydrolase activity"/>
    <property type="evidence" value="ECO:0007669"/>
    <property type="project" value="UniProtKB-EC"/>
</dbReference>
<organism evidence="13 14">
    <name type="scientific">Ceratosolen solmsi marchali</name>
    <dbReference type="NCBI Taxonomy" id="326594"/>
    <lineage>
        <taxon>Eukaryota</taxon>
        <taxon>Metazoa</taxon>
        <taxon>Ecdysozoa</taxon>
        <taxon>Arthropoda</taxon>
        <taxon>Hexapoda</taxon>
        <taxon>Insecta</taxon>
        <taxon>Pterygota</taxon>
        <taxon>Neoptera</taxon>
        <taxon>Endopterygota</taxon>
        <taxon>Hymenoptera</taxon>
        <taxon>Apocrita</taxon>
        <taxon>Proctotrupomorpha</taxon>
        <taxon>Chalcidoidea</taxon>
        <taxon>Agaonidae</taxon>
        <taxon>Agaoninae</taxon>
        <taxon>Ceratosolen</taxon>
    </lineage>
</organism>
<dbReference type="KEGG" id="csol:105361992"/>
<dbReference type="PANTHER" id="PTHR43176">
    <property type="entry name" value="3-HYDROXYISOBUTYRYL-COA HYDROLASE-RELATED"/>
    <property type="match status" value="1"/>
</dbReference>
<dbReference type="CDD" id="cd06558">
    <property type="entry name" value="crotonase-like"/>
    <property type="match status" value="1"/>
</dbReference>
<name>A0AAJ6YGG9_9HYME</name>
<dbReference type="Gene3D" id="3.90.226.10">
    <property type="entry name" value="2-enoyl-CoA Hydratase, Chain A, domain 1"/>
    <property type="match status" value="1"/>
</dbReference>
<dbReference type="InterPro" id="IPR045004">
    <property type="entry name" value="ECH_dom"/>
</dbReference>
<dbReference type="PANTHER" id="PTHR43176:SF3">
    <property type="entry name" value="3-HYDROXYISOBUTYRYL-COA HYDROLASE, MITOCHONDRIAL"/>
    <property type="match status" value="1"/>
</dbReference>
<keyword evidence="7" id="KW-0101">Branched-chain amino acid catabolism</keyword>
<gene>
    <name evidence="14" type="primary">LOC105361992</name>
</gene>
<dbReference type="SUPFAM" id="SSF52096">
    <property type="entry name" value="ClpP/crotonase"/>
    <property type="match status" value="1"/>
</dbReference>
<feature type="domain" description="Enoyl-CoA hydratase/isomerase" evidence="12">
    <location>
        <begin position="34"/>
        <end position="358"/>
    </location>
</feature>
<evidence type="ECO:0000256" key="10">
    <source>
        <dbReference type="ARBA" id="ARBA00024871"/>
    </source>
</evidence>
<evidence type="ECO:0000313" key="14">
    <source>
        <dbReference type="RefSeq" id="XP_011497619.1"/>
    </source>
</evidence>
<dbReference type="FunFam" id="3.90.226.10:FF:000026">
    <property type="entry name" value="3-hydroxyisobutyryl-CoA hydrolase, mitochondrial"/>
    <property type="match status" value="1"/>
</dbReference>
<evidence type="ECO:0000256" key="6">
    <source>
        <dbReference type="ARBA" id="ARBA00016714"/>
    </source>
</evidence>
<comment type="similarity">
    <text evidence="4">Belongs to the enoyl-CoA hydratase/isomerase family.</text>
</comment>
<comment type="catalytic activity">
    <reaction evidence="1">
        <text>3-hydroxy-2-methylpropanoyl-CoA + H2O = 3-hydroxy-2-methylpropanoate + CoA + H(+)</text>
        <dbReference type="Rhea" id="RHEA:20888"/>
        <dbReference type="ChEBI" id="CHEBI:11805"/>
        <dbReference type="ChEBI" id="CHEBI:15377"/>
        <dbReference type="ChEBI" id="CHEBI:15378"/>
        <dbReference type="ChEBI" id="CHEBI:57287"/>
        <dbReference type="ChEBI" id="CHEBI:57340"/>
        <dbReference type="EC" id="3.1.2.4"/>
    </reaction>
</comment>
<evidence type="ECO:0000256" key="8">
    <source>
        <dbReference type="ARBA" id="ARBA00022801"/>
    </source>
</evidence>
<dbReference type="GO" id="GO:0005739">
    <property type="term" value="C:mitochondrion"/>
    <property type="evidence" value="ECO:0007669"/>
    <property type="project" value="UniProtKB-SubCell"/>
</dbReference>
<evidence type="ECO:0000256" key="9">
    <source>
        <dbReference type="ARBA" id="ARBA00023128"/>
    </source>
</evidence>
<comment type="subcellular location">
    <subcellularLocation>
        <location evidence="2">Mitochondrion</location>
    </subcellularLocation>
</comment>
<keyword evidence="8 14" id="KW-0378">Hydrolase</keyword>
<evidence type="ECO:0000259" key="12">
    <source>
        <dbReference type="Pfam" id="PF16113"/>
    </source>
</evidence>
<keyword evidence="9" id="KW-0496">Mitochondrion</keyword>
<dbReference type="EC" id="3.1.2.4" evidence="5"/>
<reference evidence="14" key="1">
    <citation type="submission" date="2025-08" db="UniProtKB">
        <authorList>
            <consortium name="RefSeq"/>
        </authorList>
    </citation>
    <scope>IDENTIFICATION</scope>
</reference>
<evidence type="ECO:0000256" key="3">
    <source>
        <dbReference type="ARBA" id="ARBA00005109"/>
    </source>
</evidence>
<dbReference type="CTD" id="26275"/>
<comment type="function">
    <text evidence="10">Hydrolyzes 3-hydroxyisobutyryl-CoA (HIBYL-CoA), a saline catabolite. Has high activity toward isobutyryl-CoA. Could be an isobutyryl-CoA dehydrogenase that functions in valine catabolism. Also hydrolyzes 3-hydroxypropanoyl-CoA.</text>
</comment>
<dbReference type="GeneID" id="105361992"/>